<keyword evidence="2" id="KW-1185">Reference proteome</keyword>
<name>A0A9Q0BMJ8_9MUSC</name>
<dbReference type="Proteomes" id="UP001059596">
    <property type="component" value="Unassembled WGS sequence"/>
</dbReference>
<organism evidence="1 2">
    <name type="scientific">Drosophila gunungcola</name>
    <name type="common">fruit fly</name>
    <dbReference type="NCBI Taxonomy" id="103775"/>
    <lineage>
        <taxon>Eukaryota</taxon>
        <taxon>Metazoa</taxon>
        <taxon>Ecdysozoa</taxon>
        <taxon>Arthropoda</taxon>
        <taxon>Hexapoda</taxon>
        <taxon>Insecta</taxon>
        <taxon>Pterygota</taxon>
        <taxon>Neoptera</taxon>
        <taxon>Endopterygota</taxon>
        <taxon>Diptera</taxon>
        <taxon>Brachycera</taxon>
        <taxon>Muscomorpha</taxon>
        <taxon>Ephydroidea</taxon>
        <taxon>Drosophilidae</taxon>
        <taxon>Drosophila</taxon>
        <taxon>Sophophora</taxon>
    </lineage>
</organism>
<reference evidence="1" key="1">
    <citation type="journal article" date="2023" name="Genome Biol. Evol.">
        <title>Long-read-based Genome Assembly of Drosophila gunungcola Reveals Fewer Chemosensory Genes in Flower-breeding Species.</title>
        <authorList>
            <person name="Negi A."/>
            <person name="Liao B.Y."/>
            <person name="Yeh S.D."/>
        </authorList>
    </citation>
    <scope>NUCLEOTIDE SEQUENCE</scope>
    <source>
        <strain evidence="1">Sukarami</strain>
    </source>
</reference>
<gene>
    <name evidence="1" type="ORF">M5D96_009846</name>
</gene>
<dbReference type="EMBL" id="JAMKOV010000013">
    <property type="protein sequence ID" value="KAI8037100.1"/>
    <property type="molecule type" value="Genomic_DNA"/>
</dbReference>
<protein>
    <submittedName>
        <fullName evidence="1">Uncharacterized protein</fullName>
    </submittedName>
</protein>
<dbReference type="AlphaFoldDB" id="A0A9Q0BMJ8"/>
<comment type="caution">
    <text evidence="1">The sequence shown here is derived from an EMBL/GenBank/DDBJ whole genome shotgun (WGS) entry which is preliminary data.</text>
</comment>
<proteinExistence type="predicted"/>
<accession>A0A9Q0BMJ8</accession>
<evidence type="ECO:0000313" key="2">
    <source>
        <dbReference type="Proteomes" id="UP001059596"/>
    </source>
</evidence>
<evidence type="ECO:0000313" key="1">
    <source>
        <dbReference type="EMBL" id="KAI8037100.1"/>
    </source>
</evidence>
<sequence length="80" mass="9552">MHTQNFFNAEHRHTHFNIFYVLNITNKIFALLFLYRFLSANLFLTVVNRLYFWGPQKKAYFKVGQQISISQLTLHRSSAV</sequence>